<name>A0ABW7T237_9ACTN</name>
<dbReference type="PANTHER" id="PTHR42943:SF2">
    <property type="entry name" value="GLUTATHIONE S-TRANSFERASE KAPPA 1"/>
    <property type="match status" value="1"/>
</dbReference>
<dbReference type="Pfam" id="PF01323">
    <property type="entry name" value="DSBA"/>
    <property type="match status" value="1"/>
</dbReference>
<dbReference type="PIRSF" id="PIRSF006386">
    <property type="entry name" value="HCCAis_GSTk"/>
    <property type="match status" value="1"/>
</dbReference>
<gene>
    <name evidence="4" type="ORF">ACH4TF_05240</name>
</gene>
<evidence type="ECO:0000256" key="2">
    <source>
        <dbReference type="SAM" id="MobiDB-lite"/>
    </source>
</evidence>
<evidence type="ECO:0000256" key="1">
    <source>
        <dbReference type="PIRNR" id="PIRNR006386"/>
    </source>
</evidence>
<dbReference type="Gene3D" id="3.40.30.10">
    <property type="entry name" value="Glutaredoxin"/>
    <property type="match status" value="1"/>
</dbReference>
<comment type="similarity">
    <text evidence="1">Belongs to the GST superfamily. NadH family.</text>
</comment>
<keyword evidence="1 4" id="KW-0413">Isomerase</keyword>
<dbReference type="Proteomes" id="UP001611162">
    <property type="component" value="Unassembled WGS sequence"/>
</dbReference>
<evidence type="ECO:0000313" key="5">
    <source>
        <dbReference type="Proteomes" id="UP001611162"/>
    </source>
</evidence>
<comment type="caution">
    <text evidence="4">The sequence shown here is derived from an EMBL/GenBank/DDBJ whole genome shotgun (WGS) entry which is preliminary data.</text>
</comment>
<reference evidence="4 5" key="1">
    <citation type="submission" date="2024-10" db="EMBL/GenBank/DDBJ databases">
        <title>The Natural Products Discovery Center: Release of the First 8490 Sequenced Strains for Exploring Actinobacteria Biosynthetic Diversity.</title>
        <authorList>
            <person name="Kalkreuter E."/>
            <person name="Kautsar S.A."/>
            <person name="Yang D."/>
            <person name="Bader C.D."/>
            <person name="Teijaro C.N."/>
            <person name="Fluegel L."/>
            <person name="Davis C.M."/>
            <person name="Simpson J.R."/>
            <person name="Lauterbach L."/>
            <person name="Steele A.D."/>
            <person name="Gui C."/>
            <person name="Meng S."/>
            <person name="Li G."/>
            <person name="Viehrig K."/>
            <person name="Ye F."/>
            <person name="Su P."/>
            <person name="Kiefer A.F."/>
            <person name="Nichols A."/>
            <person name="Cepeda A.J."/>
            <person name="Yan W."/>
            <person name="Fan B."/>
            <person name="Jiang Y."/>
            <person name="Adhikari A."/>
            <person name="Zheng C.-J."/>
            <person name="Schuster L."/>
            <person name="Cowan T.M."/>
            <person name="Smanski M.J."/>
            <person name="Chevrette M.G."/>
            <person name="De Carvalho L.P.S."/>
            <person name="Shen B."/>
        </authorList>
    </citation>
    <scope>NUCLEOTIDE SEQUENCE [LARGE SCALE GENOMIC DNA]</scope>
    <source>
        <strain evidence="4 5">NPDC020979</strain>
    </source>
</reference>
<sequence length="233" mass="26289">MAPRNRVPRFYFSLRSPYSWLAYRRLTDQHPEVAAAVEWRPWWEPDARSRRMLEAVGGDFPYTAMSRAKHLYILQDVRRLAREAGLEPAWPVDRNPVWEIPHLAYFAALDEGRGAEYIRRIYEVRWQEGRDICDRATIAEVARELGLPEDLLANAADDEQLRERGLRALLAMDEDGAFGVPFFVHGFQKFWGVDRFPAFLRAVSGGGGLPAAVSWPQAGPLPGGDQGHAGGCG</sequence>
<dbReference type="InterPro" id="IPR001853">
    <property type="entry name" value="DSBA-like_thioredoxin_dom"/>
</dbReference>
<feature type="region of interest" description="Disordered" evidence="2">
    <location>
        <begin position="214"/>
        <end position="233"/>
    </location>
</feature>
<dbReference type="GO" id="GO:0016853">
    <property type="term" value="F:isomerase activity"/>
    <property type="evidence" value="ECO:0007669"/>
    <property type="project" value="UniProtKB-KW"/>
</dbReference>
<dbReference type="PANTHER" id="PTHR42943">
    <property type="entry name" value="GLUTATHIONE S-TRANSFERASE KAPPA"/>
    <property type="match status" value="1"/>
</dbReference>
<accession>A0ABW7T237</accession>
<feature type="compositionally biased region" description="Gly residues" evidence="2">
    <location>
        <begin position="221"/>
        <end position="233"/>
    </location>
</feature>
<dbReference type="InterPro" id="IPR051924">
    <property type="entry name" value="GST_Kappa/NadH"/>
</dbReference>
<evidence type="ECO:0000259" key="3">
    <source>
        <dbReference type="Pfam" id="PF01323"/>
    </source>
</evidence>
<protein>
    <recommendedName>
        <fullName evidence="1">2-hydroxychromene-2-carboxylate isomerase</fullName>
        <ecNumber evidence="1">5.99.1.4</ecNumber>
    </recommendedName>
</protein>
<comment type="catalytic activity">
    <reaction evidence="1">
        <text>2-hydroxychromene-2-carboxylate = (3E)-4-(2-hydroxyphenyl)-2-oxobut-3-enoate</text>
        <dbReference type="Rhea" id="RHEA:27401"/>
        <dbReference type="ChEBI" id="CHEBI:59350"/>
        <dbReference type="ChEBI" id="CHEBI:59353"/>
        <dbReference type="EC" id="5.99.1.4"/>
    </reaction>
</comment>
<dbReference type="EC" id="5.99.1.4" evidence="1"/>
<dbReference type="EMBL" id="JBIRRB010000001">
    <property type="protein sequence ID" value="MFI0909848.1"/>
    <property type="molecule type" value="Genomic_DNA"/>
</dbReference>
<dbReference type="InterPro" id="IPR036249">
    <property type="entry name" value="Thioredoxin-like_sf"/>
</dbReference>
<keyword evidence="5" id="KW-1185">Reference proteome</keyword>
<evidence type="ECO:0000313" key="4">
    <source>
        <dbReference type="EMBL" id="MFI0909848.1"/>
    </source>
</evidence>
<organism evidence="4 5">
    <name type="scientific">Streptomyces abikoensis</name>
    <dbReference type="NCBI Taxonomy" id="97398"/>
    <lineage>
        <taxon>Bacteria</taxon>
        <taxon>Bacillati</taxon>
        <taxon>Actinomycetota</taxon>
        <taxon>Actinomycetes</taxon>
        <taxon>Kitasatosporales</taxon>
        <taxon>Streptomycetaceae</taxon>
        <taxon>Streptomyces</taxon>
    </lineage>
</organism>
<dbReference type="RefSeq" id="WP_397612233.1">
    <property type="nucleotide sequence ID" value="NZ_JBIRRB010000001.1"/>
</dbReference>
<dbReference type="InterPro" id="IPR014440">
    <property type="entry name" value="HCCAis_GSTk"/>
</dbReference>
<dbReference type="SUPFAM" id="SSF52833">
    <property type="entry name" value="Thioredoxin-like"/>
    <property type="match status" value="1"/>
</dbReference>
<feature type="domain" description="DSBA-like thioredoxin" evidence="3">
    <location>
        <begin position="10"/>
        <end position="202"/>
    </location>
</feature>
<proteinExistence type="inferred from homology"/>